<gene>
    <name evidence="4" type="ORF">DEJ48_38575</name>
</gene>
<dbReference type="EMBL" id="CP029192">
    <property type="protein sequence ID" value="QES38541.1"/>
    <property type="molecule type" value="Genomic_DNA"/>
</dbReference>
<name>A0A5P2CAY5_STRVZ</name>
<evidence type="ECO:0000256" key="1">
    <source>
        <dbReference type="SAM" id="Coils"/>
    </source>
</evidence>
<proteinExistence type="predicted"/>
<dbReference type="AlphaFoldDB" id="A0A5P2CAY5"/>
<protein>
    <submittedName>
        <fullName evidence="4">Uncharacterized protein</fullName>
    </submittedName>
</protein>
<accession>A0A5P2CAY5</accession>
<keyword evidence="3" id="KW-0472">Membrane</keyword>
<sequence>MGKAGRSREFHGSDAEQALARFLVDITKKAGLDTVAKLAERFPSGGSRSTWADYLNGKKLIPQRLLGEVLQEFRNQQADHWSNQLITRANRLWKDAANGSAPSDDASTELLSLHRRLNQTQDALVKAQAVTVDSERVIRLLLQFSSQQETRIAALTREVSHLRDIERARSAHHLDQAKFRLSRIQTELDRARSDRYTAEQAQTVLLRERQEVLREIEALQRNVPVQDGPGDEALTPALFPVPAHGSALSEEETDRDVDDRLDLVHNRSEQREELLSQVLRQADMTSGAAQKGPRTVPGTLISKGPQESDASPLPGATPTDAAAGLSKTTHDNSTTGENSASPQRRKSRRTAGLVAAALLTPLLVWGGVQRQTRLQAPR</sequence>
<reference evidence="4 5" key="1">
    <citation type="submission" date="2018-05" db="EMBL/GenBank/DDBJ databases">
        <title>Streptomyces venezuelae.</title>
        <authorList>
            <person name="Kim W."/>
            <person name="Lee N."/>
            <person name="Cho B.-K."/>
        </authorList>
    </citation>
    <scope>NUCLEOTIDE SEQUENCE [LARGE SCALE GENOMIC DNA]</scope>
    <source>
        <strain evidence="4 5">ATCC 14584</strain>
    </source>
</reference>
<dbReference type="RefSeq" id="WP_150220722.1">
    <property type="nucleotide sequence ID" value="NZ_CP029192.1"/>
</dbReference>
<evidence type="ECO:0000313" key="4">
    <source>
        <dbReference type="EMBL" id="QES38541.1"/>
    </source>
</evidence>
<organism evidence="4 5">
    <name type="scientific">Streptomyces venezuelae</name>
    <dbReference type="NCBI Taxonomy" id="54571"/>
    <lineage>
        <taxon>Bacteria</taxon>
        <taxon>Bacillati</taxon>
        <taxon>Actinomycetota</taxon>
        <taxon>Actinomycetes</taxon>
        <taxon>Kitasatosporales</taxon>
        <taxon>Streptomycetaceae</taxon>
        <taxon>Streptomyces</taxon>
    </lineage>
</organism>
<keyword evidence="3" id="KW-1133">Transmembrane helix</keyword>
<feature type="region of interest" description="Disordered" evidence="2">
    <location>
        <begin position="284"/>
        <end position="349"/>
    </location>
</feature>
<dbReference type="Proteomes" id="UP000322927">
    <property type="component" value="Chromosome"/>
</dbReference>
<evidence type="ECO:0000256" key="2">
    <source>
        <dbReference type="SAM" id="MobiDB-lite"/>
    </source>
</evidence>
<evidence type="ECO:0000313" key="5">
    <source>
        <dbReference type="Proteomes" id="UP000322927"/>
    </source>
</evidence>
<dbReference type="OrthoDB" id="4167049at2"/>
<keyword evidence="3" id="KW-0812">Transmembrane</keyword>
<evidence type="ECO:0000256" key="3">
    <source>
        <dbReference type="SAM" id="Phobius"/>
    </source>
</evidence>
<feature type="compositionally biased region" description="Polar residues" evidence="2">
    <location>
        <begin position="331"/>
        <end position="342"/>
    </location>
</feature>
<feature type="transmembrane region" description="Helical" evidence="3">
    <location>
        <begin position="350"/>
        <end position="368"/>
    </location>
</feature>
<feature type="coiled-coil region" evidence="1">
    <location>
        <begin position="174"/>
        <end position="222"/>
    </location>
</feature>
<keyword evidence="1" id="KW-0175">Coiled coil</keyword>